<feature type="repeat" description="WD" evidence="3">
    <location>
        <begin position="18"/>
        <end position="51"/>
    </location>
</feature>
<evidence type="ECO:0000256" key="3">
    <source>
        <dbReference type="PROSITE-ProRule" id="PRU00221"/>
    </source>
</evidence>
<dbReference type="SUPFAM" id="SSF50998">
    <property type="entry name" value="Quinoprotein alcohol dehydrogenase-like"/>
    <property type="match status" value="1"/>
</dbReference>
<dbReference type="InterPro" id="IPR011047">
    <property type="entry name" value="Quinoprotein_ADH-like_sf"/>
</dbReference>
<keyword evidence="5" id="KW-1185">Reference proteome</keyword>
<evidence type="ECO:0000313" key="4">
    <source>
        <dbReference type="EMBL" id="MFD1872416.1"/>
    </source>
</evidence>
<organism evidence="4 5">
    <name type="scientific">Hymenobacter bucti</name>
    <dbReference type="NCBI Taxonomy" id="1844114"/>
    <lineage>
        <taxon>Bacteria</taxon>
        <taxon>Pseudomonadati</taxon>
        <taxon>Bacteroidota</taxon>
        <taxon>Cytophagia</taxon>
        <taxon>Cytophagales</taxon>
        <taxon>Hymenobacteraceae</taxon>
        <taxon>Hymenobacter</taxon>
    </lineage>
</organism>
<dbReference type="PANTHER" id="PTHR19848">
    <property type="entry name" value="WD40 REPEAT PROTEIN"/>
    <property type="match status" value="1"/>
</dbReference>
<protein>
    <submittedName>
        <fullName evidence="4">WD40 repeat domain-containing protein</fullName>
    </submittedName>
</protein>
<evidence type="ECO:0000313" key="5">
    <source>
        <dbReference type="Proteomes" id="UP001597197"/>
    </source>
</evidence>
<sequence>MPLSPPAPRPNARNIATLAGHRDAVYALAGRPGSDRIFSSGADGLVVAWNVADPAQDGELLARVDNSVYALCELPARGLLALGQNFQGVQVIDLQDKALVHATALPPVAIFEMVYSESRQRLYCALADGTLAVLRGSDFRLENLLRVSDKSLRSLALSEARHELAVGSSDHLVRVLDLDSLAVKTTLSEATNSVFTVAYSPDGRYLLAAGRDAHLRRYATADYALADEVIAHMYAINNLSFSADGRYLGTCSLDKSIKLWDADSLALLRVLDRARAAGHGTSVNKLVWPGSQQRLVSCSDDRSLAVWQLIMSNEQ</sequence>
<keyword evidence="2" id="KW-0677">Repeat</keyword>
<dbReference type="Gene3D" id="2.130.10.10">
    <property type="entry name" value="YVTN repeat-like/Quinoprotein amine dehydrogenase"/>
    <property type="match status" value="2"/>
</dbReference>
<feature type="repeat" description="WD" evidence="3">
    <location>
        <begin position="229"/>
        <end position="270"/>
    </location>
</feature>
<evidence type="ECO:0000256" key="1">
    <source>
        <dbReference type="ARBA" id="ARBA00022574"/>
    </source>
</evidence>
<name>A0ABW4QS54_9BACT</name>
<dbReference type="PANTHER" id="PTHR19848:SF8">
    <property type="entry name" value="F-BOX AND WD REPEAT DOMAIN CONTAINING 7"/>
    <property type="match status" value="1"/>
</dbReference>
<dbReference type="InterPro" id="IPR019775">
    <property type="entry name" value="WD40_repeat_CS"/>
</dbReference>
<proteinExistence type="predicted"/>
<accession>A0ABW4QS54</accession>
<feature type="repeat" description="WD" evidence="3">
    <location>
        <begin position="276"/>
        <end position="315"/>
    </location>
</feature>
<evidence type="ECO:0000256" key="2">
    <source>
        <dbReference type="ARBA" id="ARBA00022737"/>
    </source>
</evidence>
<keyword evidence="1 3" id="KW-0853">WD repeat</keyword>
<dbReference type="Proteomes" id="UP001597197">
    <property type="component" value="Unassembled WGS sequence"/>
</dbReference>
<dbReference type="Pfam" id="PF00400">
    <property type="entry name" value="WD40"/>
    <property type="match status" value="4"/>
</dbReference>
<dbReference type="InterPro" id="IPR015943">
    <property type="entry name" value="WD40/YVTN_repeat-like_dom_sf"/>
</dbReference>
<gene>
    <name evidence="4" type="ORF">ACFSDX_08255</name>
</gene>
<reference evidence="5" key="1">
    <citation type="journal article" date="2019" name="Int. J. Syst. Evol. Microbiol.">
        <title>The Global Catalogue of Microorganisms (GCM) 10K type strain sequencing project: providing services to taxonomists for standard genome sequencing and annotation.</title>
        <authorList>
            <consortium name="The Broad Institute Genomics Platform"/>
            <consortium name="The Broad Institute Genome Sequencing Center for Infectious Disease"/>
            <person name="Wu L."/>
            <person name="Ma J."/>
        </authorList>
    </citation>
    <scope>NUCLEOTIDE SEQUENCE [LARGE SCALE GENOMIC DNA]</scope>
    <source>
        <strain evidence="5">CGMCC 1.15795</strain>
    </source>
</reference>
<dbReference type="PROSITE" id="PS50082">
    <property type="entry name" value="WD_REPEATS_2"/>
    <property type="match status" value="3"/>
</dbReference>
<dbReference type="EMBL" id="JBHUFD010000003">
    <property type="protein sequence ID" value="MFD1872416.1"/>
    <property type="molecule type" value="Genomic_DNA"/>
</dbReference>
<dbReference type="SMART" id="SM00320">
    <property type="entry name" value="WD40"/>
    <property type="match status" value="5"/>
</dbReference>
<dbReference type="RefSeq" id="WP_382312834.1">
    <property type="nucleotide sequence ID" value="NZ_JBHUFD010000003.1"/>
</dbReference>
<comment type="caution">
    <text evidence="4">The sequence shown here is derived from an EMBL/GenBank/DDBJ whole genome shotgun (WGS) entry which is preliminary data.</text>
</comment>
<dbReference type="PROSITE" id="PS50294">
    <property type="entry name" value="WD_REPEATS_REGION"/>
    <property type="match status" value="3"/>
</dbReference>
<dbReference type="PROSITE" id="PS00678">
    <property type="entry name" value="WD_REPEATS_1"/>
    <property type="match status" value="2"/>
</dbReference>
<dbReference type="InterPro" id="IPR001680">
    <property type="entry name" value="WD40_rpt"/>
</dbReference>